<dbReference type="PANTHER" id="PTHR23272:SF184">
    <property type="entry name" value="OS03G0311250 PROTEIN"/>
    <property type="match status" value="1"/>
</dbReference>
<reference evidence="1 2" key="1">
    <citation type="journal article" date="2024" name="G3 (Bethesda)">
        <title>Genome assembly of Hibiscus sabdariffa L. provides insights into metabolisms of medicinal natural products.</title>
        <authorList>
            <person name="Kim T."/>
        </authorList>
    </citation>
    <scope>NUCLEOTIDE SEQUENCE [LARGE SCALE GENOMIC DNA]</scope>
    <source>
        <strain evidence="1">TK-2024</strain>
        <tissue evidence="1">Old leaves</tissue>
    </source>
</reference>
<keyword evidence="2" id="KW-1185">Reference proteome</keyword>
<dbReference type="EMBL" id="JBBPBM010000084">
    <property type="protein sequence ID" value="KAK8510574.1"/>
    <property type="molecule type" value="Genomic_DNA"/>
</dbReference>
<protein>
    <recommendedName>
        <fullName evidence="3">BED-type domain-containing protein</fullName>
    </recommendedName>
</protein>
<evidence type="ECO:0000313" key="2">
    <source>
        <dbReference type="Proteomes" id="UP001472677"/>
    </source>
</evidence>
<sequence>MKLQQLKEAKRKKFLLLGIISKQLKVIKNAECIYCARKISCASANGTNAMKRHTARCKKAPFNLEKTQTILDFESKTKCNADGTIETVGGPPDDEDWDKVTVFLPFLEIFYEATLSFSGSRYVTGNNFVDEIFDIGHKLRYVEWIVRRSYDPSNSFVLCQRIKDTLTSLFDLYASSQPSAPQMKSRSMDDAGHGDGGIRKLKGTNLRKDFVTEVELFDTSEKTELEKLVEALICTQDWIRTSDDTIMIEESLLALENIEEEMQDLTSEQPTIIIDETNEVADVTYEELCP</sequence>
<name>A0ABR2BTW4_9ROSI</name>
<organism evidence="1 2">
    <name type="scientific">Hibiscus sabdariffa</name>
    <name type="common">roselle</name>
    <dbReference type="NCBI Taxonomy" id="183260"/>
    <lineage>
        <taxon>Eukaryota</taxon>
        <taxon>Viridiplantae</taxon>
        <taxon>Streptophyta</taxon>
        <taxon>Embryophyta</taxon>
        <taxon>Tracheophyta</taxon>
        <taxon>Spermatophyta</taxon>
        <taxon>Magnoliopsida</taxon>
        <taxon>eudicotyledons</taxon>
        <taxon>Gunneridae</taxon>
        <taxon>Pentapetalae</taxon>
        <taxon>rosids</taxon>
        <taxon>malvids</taxon>
        <taxon>Malvales</taxon>
        <taxon>Malvaceae</taxon>
        <taxon>Malvoideae</taxon>
        <taxon>Hibiscus</taxon>
    </lineage>
</organism>
<evidence type="ECO:0008006" key="3">
    <source>
        <dbReference type="Google" id="ProtNLM"/>
    </source>
</evidence>
<evidence type="ECO:0000313" key="1">
    <source>
        <dbReference type="EMBL" id="KAK8510574.1"/>
    </source>
</evidence>
<comment type="caution">
    <text evidence="1">The sequence shown here is derived from an EMBL/GenBank/DDBJ whole genome shotgun (WGS) entry which is preliminary data.</text>
</comment>
<dbReference type="Proteomes" id="UP001472677">
    <property type="component" value="Unassembled WGS sequence"/>
</dbReference>
<accession>A0ABR2BTW4</accession>
<proteinExistence type="predicted"/>
<dbReference type="PANTHER" id="PTHR23272">
    <property type="entry name" value="BED FINGER-RELATED"/>
    <property type="match status" value="1"/>
</dbReference>
<gene>
    <name evidence="1" type="ORF">V6N12_055501</name>
</gene>